<evidence type="ECO:0000259" key="14">
    <source>
        <dbReference type="Pfam" id="PF02910"/>
    </source>
</evidence>
<keyword evidence="7 12" id="KW-0274">FAD</keyword>
<evidence type="ECO:0000256" key="4">
    <source>
        <dbReference type="ARBA" id="ARBA00012173"/>
    </source>
</evidence>
<dbReference type="PRINTS" id="PR00368">
    <property type="entry name" value="FADPNR"/>
</dbReference>
<dbReference type="GO" id="GO:0034628">
    <property type="term" value="P:'de novo' NAD+ biosynthetic process from L-aspartate"/>
    <property type="evidence" value="ECO:0007669"/>
    <property type="project" value="TreeGrafter"/>
</dbReference>
<dbReference type="SUPFAM" id="SSF56425">
    <property type="entry name" value="Succinate dehydrogenase/fumarate reductase flavoprotein, catalytic domain"/>
    <property type="match status" value="1"/>
</dbReference>
<evidence type="ECO:0000256" key="5">
    <source>
        <dbReference type="ARBA" id="ARBA00022630"/>
    </source>
</evidence>
<comment type="subcellular location">
    <subcellularLocation>
        <location evidence="12">Cytoplasm</location>
    </subcellularLocation>
</comment>
<comment type="function">
    <text evidence="12">Catalyzes the oxidation of L-aspartate to iminoaspartate.</text>
</comment>
<feature type="domain" description="FAD-dependent oxidoreductase 2 FAD-binding" evidence="13">
    <location>
        <begin position="34"/>
        <end position="404"/>
    </location>
</feature>
<keyword evidence="8 12" id="KW-0560">Oxidoreductase</keyword>
<feature type="domain" description="Fumarate reductase/succinate dehydrogenase flavoprotein-like C-terminal" evidence="14">
    <location>
        <begin position="452"/>
        <end position="540"/>
    </location>
</feature>
<evidence type="ECO:0000256" key="8">
    <source>
        <dbReference type="ARBA" id="ARBA00023002"/>
    </source>
</evidence>
<dbReference type="Pfam" id="PF02910">
    <property type="entry name" value="Succ_DH_flav_C"/>
    <property type="match status" value="1"/>
</dbReference>
<gene>
    <name evidence="15" type="primary">nadB</name>
    <name evidence="15" type="ORF">Q31a_16160</name>
</gene>
<evidence type="ECO:0000256" key="7">
    <source>
        <dbReference type="ARBA" id="ARBA00022827"/>
    </source>
</evidence>
<dbReference type="PANTHER" id="PTHR42716">
    <property type="entry name" value="L-ASPARTATE OXIDASE"/>
    <property type="match status" value="1"/>
</dbReference>
<keyword evidence="6 12" id="KW-0662">Pyridine nucleotide biosynthesis</keyword>
<evidence type="ECO:0000256" key="2">
    <source>
        <dbReference type="ARBA" id="ARBA00004950"/>
    </source>
</evidence>
<evidence type="ECO:0000256" key="9">
    <source>
        <dbReference type="ARBA" id="ARBA00048305"/>
    </source>
</evidence>
<evidence type="ECO:0000256" key="1">
    <source>
        <dbReference type="ARBA" id="ARBA00001974"/>
    </source>
</evidence>
<dbReference type="InterPro" id="IPR027477">
    <property type="entry name" value="Succ_DH/fumarate_Rdtase_cat_sf"/>
</dbReference>
<evidence type="ECO:0000256" key="3">
    <source>
        <dbReference type="ARBA" id="ARBA00008562"/>
    </source>
</evidence>
<feature type="active site" description="Proton acceptor" evidence="11">
    <location>
        <position position="302"/>
    </location>
</feature>
<keyword evidence="16" id="KW-1185">Reference proteome</keyword>
<dbReference type="NCBIfam" id="TIGR00551">
    <property type="entry name" value="nadB"/>
    <property type="match status" value="1"/>
</dbReference>
<evidence type="ECO:0000259" key="13">
    <source>
        <dbReference type="Pfam" id="PF00890"/>
    </source>
</evidence>
<dbReference type="EMBL" id="CP036298">
    <property type="protein sequence ID" value="QDV23318.1"/>
    <property type="molecule type" value="Genomic_DNA"/>
</dbReference>
<dbReference type="GO" id="GO:0008734">
    <property type="term" value="F:L-aspartate oxidase activity"/>
    <property type="evidence" value="ECO:0007669"/>
    <property type="project" value="UniProtKB-UniRule"/>
</dbReference>
<evidence type="ECO:0000313" key="16">
    <source>
        <dbReference type="Proteomes" id="UP000318017"/>
    </source>
</evidence>
<dbReference type="UniPathway" id="UPA00253">
    <property type="reaction ID" value="UER00326"/>
</dbReference>
<dbReference type="FunFam" id="3.90.700.10:FF:000002">
    <property type="entry name" value="L-aspartate oxidase"/>
    <property type="match status" value="1"/>
</dbReference>
<dbReference type="AlphaFoldDB" id="A0A518G3Z4"/>
<comment type="cofactor">
    <cofactor evidence="1 12">
        <name>FAD</name>
        <dbReference type="ChEBI" id="CHEBI:57692"/>
    </cofactor>
</comment>
<dbReference type="InterPro" id="IPR003953">
    <property type="entry name" value="FAD-dep_OxRdtase_2_FAD-bd"/>
</dbReference>
<evidence type="ECO:0000256" key="11">
    <source>
        <dbReference type="PIRSR" id="PIRSR000171-1"/>
    </source>
</evidence>
<proteinExistence type="inferred from homology"/>
<accession>A0A518G3Z4</accession>
<dbReference type="PIRSF" id="PIRSF000171">
    <property type="entry name" value="SDHA_APRA_LASPO"/>
    <property type="match status" value="1"/>
</dbReference>
<dbReference type="InterPro" id="IPR037099">
    <property type="entry name" value="Fum_R/Succ_DH_flav-like_C_sf"/>
</dbReference>
<name>A0A518G3Z4_9BACT</name>
<dbReference type="SUPFAM" id="SSF46977">
    <property type="entry name" value="Succinate dehydrogenase/fumarate reductase flavoprotein C-terminal domain"/>
    <property type="match status" value="1"/>
</dbReference>
<dbReference type="InterPro" id="IPR015939">
    <property type="entry name" value="Fum_Rdtase/Succ_DH_flav-like_C"/>
</dbReference>
<evidence type="ECO:0000256" key="12">
    <source>
        <dbReference type="RuleBase" id="RU362049"/>
    </source>
</evidence>
<keyword evidence="5 12" id="KW-0285">Flavoprotein</keyword>
<dbReference type="PANTHER" id="PTHR42716:SF2">
    <property type="entry name" value="L-ASPARTATE OXIDASE, CHLOROPLASTIC"/>
    <property type="match status" value="1"/>
</dbReference>
<reference evidence="15 16" key="1">
    <citation type="submission" date="2019-02" db="EMBL/GenBank/DDBJ databases">
        <title>Deep-cultivation of Planctomycetes and their phenomic and genomic characterization uncovers novel biology.</title>
        <authorList>
            <person name="Wiegand S."/>
            <person name="Jogler M."/>
            <person name="Boedeker C."/>
            <person name="Pinto D."/>
            <person name="Vollmers J."/>
            <person name="Rivas-Marin E."/>
            <person name="Kohn T."/>
            <person name="Peeters S.H."/>
            <person name="Heuer A."/>
            <person name="Rast P."/>
            <person name="Oberbeckmann S."/>
            <person name="Bunk B."/>
            <person name="Jeske O."/>
            <person name="Meyerdierks A."/>
            <person name="Storesund J.E."/>
            <person name="Kallscheuer N."/>
            <person name="Luecker S."/>
            <person name="Lage O.M."/>
            <person name="Pohl T."/>
            <person name="Merkel B.J."/>
            <person name="Hornburger P."/>
            <person name="Mueller R.-W."/>
            <person name="Bruemmer F."/>
            <person name="Labrenz M."/>
            <person name="Spormann A.M."/>
            <person name="Op den Camp H."/>
            <person name="Overmann J."/>
            <person name="Amann R."/>
            <person name="Jetten M.S.M."/>
            <person name="Mascher T."/>
            <person name="Medema M.H."/>
            <person name="Devos D.P."/>
            <person name="Kaster A.-K."/>
            <person name="Ovreas L."/>
            <person name="Rohde M."/>
            <person name="Galperin M.Y."/>
            <person name="Jogler C."/>
        </authorList>
    </citation>
    <scope>NUCLEOTIDE SEQUENCE [LARGE SCALE GENOMIC DNA]</scope>
    <source>
        <strain evidence="15 16">Q31a</strain>
    </source>
</reference>
<comment type="catalytic activity">
    <reaction evidence="9">
        <text>L-aspartate + O2 = iminosuccinate + H2O2</text>
        <dbReference type="Rhea" id="RHEA:25876"/>
        <dbReference type="ChEBI" id="CHEBI:15379"/>
        <dbReference type="ChEBI" id="CHEBI:16240"/>
        <dbReference type="ChEBI" id="CHEBI:29991"/>
        <dbReference type="ChEBI" id="CHEBI:77875"/>
        <dbReference type="EC" id="1.4.3.16"/>
    </reaction>
    <physiologicalReaction direction="left-to-right" evidence="9">
        <dbReference type="Rhea" id="RHEA:25877"/>
    </physiologicalReaction>
</comment>
<dbReference type="InterPro" id="IPR005288">
    <property type="entry name" value="NadB"/>
</dbReference>
<dbReference type="GO" id="GO:0005737">
    <property type="term" value="C:cytoplasm"/>
    <property type="evidence" value="ECO:0007669"/>
    <property type="project" value="UniProtKB-SubCell"/>
</dbReference>
<evidence type="ECO:0000256" key="6">
    <source>
        <dbReference type="ARBA" id="ARBA00022642"/>
    </source>
</evidence>
<dbReference type="RefSeq" id="WP_145076167.1">
    <property type="nucleotide sequence ID" value="NZ_CP036298.1"/>
</dbReference>
<dbReference type="OrthoDB" id="9806724at2"/>
<organism evidence="15 16">
    <name type="scientific">Aureliella helgolandensis</name>
    <dbReference type="NCBI Taxonomy" id="2527968"/>
    <lineage>
        <taxon>Bacteria</taxon>
        <taxon>Pseudomonadati</taxon>
        <taxon>Planctomycetota</taxon>
        <taxon>Planctomycetia</taxon>
        <taxon>Pirellulales</taxon>
        <taxon>Pirellulaceae</taxon>
        <taxon>Aureliella</taxon>
    </lineage>
</organism>
<dbReference type="Gene3D" id="1.20.58.100">
    <property type="entry name" value="Fumarate reductase/succinate dehydrogenase flavoprotein-like, C-terminal domain"/>
    <property type="match status" value="1"/>
</dbReference>
<dbReference type="InterPro" id="IPR036188">
    <property type="entry name" value="FAD/NAD-bd_sf"/>
</dbReference>
<dbReference type="EC" id="1.4.3.16" evidence="4 10"/>
<dbReference type="KEGG" id="ahel:Q31a_16160"/>
<protein>
    <recommendedName>
        <fullName evidence="4 10">L-aspartate oxidase</fullName>
        <ecNumber evidence="4 10">1.4.3.16</ecNumber>
    </recommendedName>
</protein>
<evidence type="ECO:0000313" key="15">
    <source>
        <dbReference type="EMBL" id="QDV23318.1"/>
    </source>
</evidence>
<sequence>MPDDIDSSACLEGPKTPRYLVDFHPKGQSHFFTDVLIIGGGLAGLRAANAISDGVQAVVVTKDQLQESNSNYAQGGIASVWDPEDCFEDHVRDTLAAGGNLCHDDVVDMVVRDAPQRVSELIRWGTNFDSREGELLLGREGGHSHERIIHALGDATGKEIMRAVIETTLARSNIQIWEQAFTIDLLSHAGRCYGAVISREEQPPLLLWAKQTILAAGGCGQAYRETTNPRVATGDGHALAYRAGARLRDMEFMQFHPTVLYIAGSSRTLVTEAIRGAGAHLVDSNGYRFMKDYDERLELAPRDVVSQAIVKQMEKTQHPCVYLALRHLDPHRVHEEFPGFTASCKKFGLDASIDPIPVRPGAHYMIGGVEVDHDGRTSLGGLWAAGEVTSSGLHGANRLASNSLLEGLVYGARAGELASQAALDMPDDFRALPIQSEHDYRLTEPLDIADIRNSVQSLMWRMVGVQRQADRLQEALQQIQSYARYVLPHAFSSEEGWELQNLLTVSHLMAVAALARTESRGVHMRKDFPDTNDENWRRHLPFEFKPNY</sequence>
<dbReference type="Proteomes" id="UP000318017">
    <property type="component" value="Chromosome"/>
</dbReference>
<dbReference type="Gene3D" id="3.50.50.60">
    <property type="entry name" value="FAD/NAD(P)-binding domain"/>
    <property type="match status" value="1"/>
</dbReference>
<dbReference type="Pfam" id="PF00890">
    <property type="entry name" value="FAD_binding_2"/>
    <property type="match status" value="1"/>
</dbReference>
<dbReference type="SUPFAM" id="SSF51905">
    <property type="entry name" value="FAD/NAD(P)-binding domain"/>
    <property type="match status" value="1"/>
</dbReference>
<comment type="similarity">
    <text evidence="3 12">Belongs to the FAD-dependent oxidoreductase 2 family. NadB subfamily.</text>
</comment>
<dbReference type="Gene3D" id="3.90.700.10">
    <property type="entry name" value="Succinate dehydrogenase/fumarate reductase flavoprotein, catalytic domain"/>
    <property type="match status" value="1"/>
</dbReference>
<evidence type="ECO:0000256" key="10">
    <source>
        <dbReference type="NCBIfam" id="TIGR00551"/>
    </source>
</evidence>
<comment type="pathway">
    <text evidence="2 12">Cofactor biosynthesis; NAD(+) biosynthesis; iminoaspartate from L-aspartate (oxidase route): step 1/1.</text>
</comment>